<evidence type="ECO:0000256" key="1">
    <source>
        <dbReference type="SAM" id="MobiDB-lite"/>
    </source>
</evidence>
<organism evidence="2 3">
    <name type="scientific">Zophobas morio</name>
    <dbReference type="NCBI Taxonomy" id="2755281"/>
    <lineage>
        <taxon>Eukaryota</taxon>
        <taxon>Metazoa</taxon>
        <taxon>Ecdysozoa</taxon>
        <taxon>Arthropoda</taxon>
        <taxon>Hexapoda</taxon>
        <taxon>Insecta</taxon>
        <taxon>Pterygota</taxon>
        <taxon>Neoptera</taxon>
        <taxon>Endopterygota</taxon>
        <taxon>Coleoptera</taxon>
        <taxon>Polyphaga</taxon>
        <taxon>Cucujiformia</taxon>
        <taxon>Tenebrionidae</taxon>
        <taxon>Zophobas</taxon>
    </lineage>
</organism>
<keyword evidence="3" id="KW-1185">Reference proteome</keyword>
<evidence type="ECO:0000313" key="3">
    <source>
        <dbReference type="Proteomes" id="UP001168821"/>
    </source>
</evidence>
<protein>
    <submittedName>
        <fullName evidence="2">Uncharacterized protein</fullName>
    </submittedName>
</protein>
<gene>
    <name evidence="2" type="ORF">Zmor_024031</name>
</gene>
<reference evidence="2" key="1">
    <citation type="journal article" date="2023" name="G3 (Bethesda)">
        <title>Whole genome assemblies of Zophobas morio and Tenebrio molitor.</title>
        <authorList>
            <person name="Kaur S."/>
            <person name="Stinson S.A."/>
            <person name="diCenzo G.C."/>
        </authorList>
    </citation>
    <scope>NUCLEOTIDE SEQUENCE</scope>
    <source>
        <strain evidence="2">QUZm001</strain>
    </source>
</reference>
<proteinExistence type="predicted"/>
<dbReference type="Proteomes" id="UP001168821">
    <property type="component" value="Unassembled WGS sequence"/>
</dbReference>
<dbReference type="AlphaFoldDB" id="A0AA38HZL9"/>
<feature type="compositionally biased region" description="Basic and acidic residues" evidence="1">
    <location>
        <begin position="42"/>
        <end position="56"/>
    </location>
</feature>
<feature type="region of interest" description="Disordered" evidence="1">
    <location>
        <begin position="36"/>
        <end position="56"/>
    </location>
</feature>
<accession>A0AA38HZL9</accession>
<comment type="caution">
    <text evidence="2">The sequence shown here is derived from an EMBL/GenBank/DDBJ whole genome shotgun (WGS) entry which is preliminary data.</text>
</comment>
<evidence type="ECO:0000313" key="2">
    <source>
        <dbReference type="EMBL" id="KAJ3646443.1"/>
    </source>
</evidence>
<dbReference type="EMBL" id="JALNTZ010000007">
    <property type="protein sequence ID" value="KAJ3646443.1"/>
    <property type="molecule type" value="Genomic_DNA"/>
</dbReference>
<name>A0AA38HZL9_9CUCU</name>
<sequence>MGDGSFKKKRAPKGSKTIVYDGFEDARNNCFKQKQKLMNTNKKKDVSQAETEQEKEKYRMLRNILKKKTQKPKRRKKIATS</sequence>